<dbReference type="Pfam" id="PF13386">
    <property type="entry name" value="DsbD_2"/>
    <property type="match status" value="1"/>
</dbReference>
<feature type="transmembrane region" description="Helical" evidence="6">
    <location>
        <begin position="269"/>
        <end position="286"/>
    </location>
</feature>
<dbReference type="EMBL" id="JADEXG010000008">
    <property type="protein sequence ID" value="MBE9076732.1"/>
    <property type="molecule type" value="Genomic_DNA"/>
</dbReference>
<evidence type="ECO:0000259" key="8">
    <source>
        <dbReference type="Pfam" id="PF13386"/>
    </source>
</evidence>
<feature type="domain" description="Urease accessory protein UreH-like transmembrane" evidence="8">
    <location>
        <begin position="11"/>
        <end position="224"/>
    </location>
</feature>
<proteinExistence type="predicted"/>
<evidence type="ECO:0000259" key="7">
    <source>
        <dbReference type="Pfam" id="PF01794"/>
    </source>
</evidence>
<feature type="transmembrane region" description="Helical" evidence="6">
    <location>
        <begin position="306"/>
        <end position="323"/>
    </location>
</feature>
<reference evidence="9" key="1">
    <citation type="submission" date="2020-10" db="EMBL/GenBank/DDBJ databases">
        <authorList>
            <person name="Castelo-Branco R."/>
            <person name="Eusebio N."/>
            <person name="Adriana R."/>
            <person name="Vieira A."/>
            <person name="Brugerolle De Fraissinette N."/>
            <person name="Rezende De Castro R."/>
            <person name="Schneider M.P."/>
            <person name="Vasconcelos V."/>
            <person name="Leao P.N."/>
        </authorList>
    </citation>
    <scope>NUCLEOTIDE SEQUENCE</scope>
    <source>
        <strain evidence="9">LEGE 07310</strain>
    </source>
</reference>
<dbReference type="AlphaFoldDB" id="A0A8J7DAR0"/>
<comment type="subcellular location">
    <subcellularLocation>
        <location evidence="1">Membrane</location>
        <topology evidence="1">Multi-pass membrane protein</topology>
    </subcellularLocation>
</comment>
<dbReference type="InterPro" id="IPR013130">
    <property type="entry name" value="Fe3_Rdtase_TM_dom"/>
</dbReference>
<feature type="transmembrane region" description="Helical" evidence="6">
    <location>
        <begin position="178"/>
        <end position="203"/>
    </location>
</feature>
<feature type="region of interest" description="Disordered" evidence="5">
    <location>
        <begin position="407"/>
        <end position="447"/>
    </location>
</feature>
<dbReference type="PANTHER" id="PTHR42208">
    <property type="entry name" value="HEAVY METAL TRANSPORTER-RELATED"/>
    <property type="match status" value="1"/>
</dbReference>
<keyword evidence="10" id="KW-1185">Reference proteome</keyword>
<feature type="transmembrane region" description="Helical" evidence="6">
    <location>
        <begin position="343"/>
        <end position="364"/>
    </location>
</feature>
<comment type="caution">
    <text evidence="9">The sequence shown here is derived from an EMBL/GenBank/DDBJ whole genome shotgun (WGS) entry which is preliminary data.</text>
</comment>
<sequence length="447" mass="48649">MPSFVDLGLIAALGFLGSFGHCVGMCGPITAAFALSQSAESRDWRSQLWFHTLLNLGRILSYALVGAGIGALGTVLFAGGQMAGVGSLLRRAVAILTGSLLIWFGLTQARPGLLPSIPLLNPMQQQSLHAGLNRRMQRLSKQPHRWTPALLGLLWGLIPCGFLYAAQLRAAETQHWAGGAVTMLAFGLGTLPAMLGVGVSMAWLSRDRRSQLFRLGGWVTVIIGSLILLRTGDTMTDYSGHAALGCLLLALLARPLSRLWAAPLRYRRVLGVGAFGLSWVHVFHMVEHTWSWQLGAIAFMLPTHQWGIWLGAVSLALITPAALTSFDWAQRRLGKQWRRLHRLSVPAAILAAAHTLLIGSHYWGSLSRSWTHQVQSLSLIALVLGMLAARSGPLWRWLSLEKFYVPPSSTKAPQAAGDRDSCHRPAPHPDPGSQSERRRRRGGDASH</sequence>
<feature type="domain" description="Ferric oxidoreductase" evidence="7">
    <location>
        <begin position="240"/>
        <end position="351"/>
    </location>
</feature>
<dbReference type="GO" id="GO:0016020">
    <property type="term" value="C:membrane"/>
    <property type="evidence" value="ECO:0007669"/>
    <property type="project" value="UniProtKB-SubCell"/>
</dbReference>
<protein>
    <submittedName>
        <fullName evidence="9">Sulfite exporter TauE/SafE family protein</fullName>
    </submittedName>
</protein>
<keyword evidence="2 6" id="KW-0812">Transmembrane</keyword>
<keyword evidence="3 6" id="KW-1133">Transmembrane helix</keyword>
<dbReference type="Proteomes" id="UP000636505">
    <property type="component" value="Unassembled WGS sequence"/>
</dbReference>
<feature type="transmembrane region" description="Helical" evidence="6">
    <location>
        <begin position="238"/>
        <end position="257"/>
    </location>
</feature>
<feature type="transmembrane region" description="Helical" evidence="6">
    <location>
        <begin position="60"/>
        <end position="80"/>
    </location>
</feature>
<dbReference type="RefSeq" id="WP_193905385.1">
    <property type="nucleotide sequence ID" value="NZ_JADEXG010000008.1"/>
</dbReference>
<evidence type="ECO:0000256" key="6">
    <source>
        <dbReference type="SAM" id="Phobius"/>
    </source>
</evidence>
<evidence type="ECO:0000313" key="10">
    <source>
        <dbReference type="Proteomes" id="UP000636505"/>
    </source>
</evidence>
<dbReference type="Pfam" id="PF01794">
    <property type="entry name" value="Ferric_reduct"/>
    <property type="match status" value="1"/>
</dbReference>
<keyword evidence="4 6" id="KW-0472">Membrane</keyword>
<name>A0A8J7DAR0_9CYAN</name>
<feature type="transmembrane region" description="Helical" evidence="6">
    <location>
        <begin position="215"/>
        <end position="232"/>
    </location>
</feature>
<evidence type="ECO:0000256" key="1">
    <source>
        <dbReference type="ARBA" id="ARBA00004141"/>
    </source>
</evidence>
<evidence type="ECO:0000256" key="4">
    <source>
        <dbReference type="ARBA" id="ARBA00023136"/>
    </source>
</evidence>
<dbReference type="PANTHER" id="PTHR42208:SF1">
    <property type="entry name" value="HEAVY METAL TRANSPORTER"/>
    <property type="match status" value="1"/>
</dbReference>
<evidence type="ECO:0000256" key="2">
    <source>
        <dbReference type="ARBA" id="ARBA00022692"/>
    </source>
</evidence>
<evidence type="ECO:0000256" key="5">
    <source>
        <dbReference type="SAM" id="MobiDB-lite"/>
    </source>
</evidence>
<dbReference type="InterPro" id="IPR039447">
    <property type="entry name" value="UreH-like_TM_dom"/>
</dbReference>
<gene>
    <name evidence="9" type="ORF">IQ241_05375</name>
</gene>
<organism evidence="9 10">
    <name type="scientific">Vasconcelosia minhoensis LEGE 07310</name>
    <dbReference type="NCBI Taxonomy" id="915328"/>
    <lineage>
        <taxon>Bacteria</taxon>
        <taxon>Bacillati</taxon>
        <taxon>Cyanobacteriota</taxon>
        <taxon>Cyanophyceae</taxon>
        <taxon>Nodosilineales</taxon>
        <taxon>Cymatolegaceae</taxon>
        <taxon>Vasconcelosia</taxon>
        <taxon>Vasconcelosia minhoensis</taxon>
    </lineage>
</organism>
<accession>A0A8J7DAR0</accession>
<evidence type="ECO:0000256" key="3">
    <source>
        <dbReference type="ARBA" id="ARBA00022989"/>
    </source>
</evidence>
<feature type="transmembrane region" description="Helical" evidence="6">
    <location>
        <begin position="146"/>
        <end position="166"/>
    </location>
</feature>
<evidence type="ECO:0000313" key="9">
    <source>
        <dbReference type="EMBL" id="MBE9076732.1"/>
    </source>
</evidence>
<feature type="transmembrane region" description="Helical" evidence="6">
    <location>
        <begin position="370"/>
        <end position="389"/>
    </location>
</feature>